<accession>A0A1T5NY50</accession>
<keyword evidence="3" id="KW-1185">Reference proteome</keyword>
<sequence>MLLPKQLLTLIFVCCFSLPLAAQQLLNKTVSIDVKQRPLSEVLTTISKQGNFYFSYLSTILPQDSLVSISAKNKSVKQVLDILFNGDFLYKESGNYIILLKKSSGQVYYLISGVVTDRKTGQRLPNASVYERQQLISTLTNNDGYFRLRLKDKYPTAAISVNKDLYADTSLLLTAGYDQEIAVSIAPATYQLKVVDITGHPHVEKTWLGSMFLSSRQKLTSLNIGAFLADKPYQVSLTPGLGTHGRMSGQVVNKFSVNMLGGYAAGVDGLEIGTVFNIVKNDMQHVQIAGMVNIVGGKTKGVQLAGFHNNVLDSMKGVQVAGISNITEGNMEGVQLTGAIGQVYGNIKGVSIQGIAGVTRGNTQGWQVAGALNYNGKNLDGLQLSGIANYNGKDAQGMQLAGGGNINRGVMKGLQLAAIFNYARQMDGVQIGLVNIADTVNGYSIGIINIVRRGYKKVAIFSTDVLPFNIAWKAGRSELYSILLGGAGFGENNKAWSLGYGVGKIIPFNKTLSLSTEITAQNIFLGSWERNTQIFRLQPSLNVKLSKRITLFAGPAMAIYIDDKIVPMPGYKSVDFSRHYPSFNIGNSVTSWLGWQAGISLF</sequence>
<organism evidence="2 3">
    <name type="scientific">Chitinophaga ginsengisegetis</name>
    <dbReference type="NCBI Taxonomy" id="393003"/>
    <lineage>
        <taxon>Bacteria</taxon>
        <taxon>Pseudomonadati</taxon>
        <taxon>Bacteroidota</taxon>
        <taxon>Chitinophagia</taxon>
        <taxon>Chitinophagales</taxon>
        <taxon>Chitinophagaceae</taxon>
        <taxon>Chitinophaga</taxon>
    </lineage>
</organism>
<dbReference type="Proteomes" id="UP000190166">
    <property type="component" value="Unassembled WGS sequence"/>
</dbReference>
<keyword evidence="1" id="KW-0732">Signal</keyword>
<dbReference type="SUPFAM" id="SSF49464">
    <property type="entry name" value="Carboxypeptidase regulatory domain-like"/>
    <property type="match status" value="1"/>
</dbReference>
<dbReference type="STRING" id="393003.SAMN05660461_3061"/>
<evidence type="ECO:0000256" key="1">
    <source>
        <dbReference type="SAM" id="SignalP"/>
    </source>
</evidence>
<proteinExistence type="predicted"/>
<gene>
    <name evidence="2" type="ORF">SAMN05660461_3061</name>
</gene>
<evidence type="ECO:0008006" key="4">
    <source>
        <dbReference type="Google" id="ProtNLM"/>
    </source>
</evidence>
<feature type="chain" id="PRO_5013364191" description="CarboxypepD_reg-like domain-containing protein" evidence="1">
    <location>
        <begin position="23"/>
        <end position="602"/>
    </location>
</feature>
<feature type="signal peptide" evidence="1">
    <location>
        <begin position="1"/>
        <end position="22"/>
    </location>
</feature>
<dbReference type="RefSeq" id="WP_143313609.1">
    <property type="nucleotide sequence ID" value="NZ_FUZZ01000002.1"/>
</dbReference>
<dbReference type="InterPro" id="IPR008969">
    <property type="entry name" value="CarboxyPept-like_regulatory"/>
</dbReference>
<name>A0A1T5NY50_9BACT</name>
<reference evidence="2 3" key="1">
    <citation type="submission" date="2017-02" db="EMBL/GenBank/DDBJ databases">
        <authorList>
            <person name="Peterson S.W."/>
        </authorList>
    </citation>
    <scope>NUCLEOTIDE SEQUENCE [LARGE SCALE GENOMIC DNA]</scope>
    <source>
        <strain evidence="2 3">DSM 18108</strain>
    </source>
</reference>
<dbReference type="EMBL" id="FUZZ01000002">
    <property type="protein sequence ID" value="SKD05317.1"/>
    <property type="molecule type" value="Genomic_DNA"/>
</dbReference>
<evidence type="ECO:0000313" key="3">
    <source>
        <dbReference type="Proteomes" id="UP000190166"/>
    </source>
</evidence>
<protein>
    <recommendedName>
        <fullName evidence="4">CarboxypepD_reg-like domain-containing protein</fullName>
    </recommendedName>
</protein>
<evidence type="ECO:0000313" key="2">
    <source>
        <dbReference type="EMBL" id="SKD05317.1"/>
    </source>
</evidence>
<dbReference type="AlphaFoldDB" id="A0A1T5NY50"/>
<dbReference type="Gene3D" id="2.60.40.1120">
    <property type="entry name" value="Carboxypeptidase-like, regulatory domain"/>
    <property type="match status" value="1"/>
</dbReference>